<evidence type="ECO:0000313" key="6">
    <source>
        <dbReference type="Proteomes" id="UP000580043"/>
    </source>
</evidence>
<proteinExistence type="predicted"/>
<dbReference type="Pfam" id="PF13432">
    <property type="entry name" value="TPR_16"/>
    <property type="match status" value="2"/>
</dbReference>
<dbReference type="InterPro" id="IPR011990">
    <property type="entry name" value="TPR-like_helical_dom_sf"/>
</dbReference>
<dbReference type="Gene3D" id="1.25.40.10">
    <property type="entry name" value="Tetratricopeptide repeat domain"/>
    <property type="match status" value="6"/>
</dbReference>
<dbReference type="PROSITE" id="PS50005">
    <property type="entry name" value="TPR"/>
    <property type="match status" value="3"/>
</dbReference>
<sequence length="910" mass="98542">MSPTQAQAQRYLQDAQQRLERSDAAGAVIQARNALQQDTGMLAARILLARALLRDGQIPAAQAEFERALEAGARLEEVAQPYGNSLLLFGKSERLLERIRPTGLKPAAQAEIFALRAAAHADLGDMKAAFKAVEDGRQLDPAALAPVRTEIELALRVGESARARRALDAALRLAPRDPHLIHLQGAFRQSDGDAKGAMSLYAQALALDPNLIDARIARGALSIDMGRLEDALPDLDKAASQDPQEPRVAYLRSLIHLARGDAKASRAELEKVARLVDALPESFLSRQPSLLMLGALASQSLGRMERARALLEQYVLRLPNDPAGRKLLASIYMISGDTSRVADLLDPLLRSGESDVQVLTTLAALRLQQRRYREATEALEQAARKSGDPGIRAQIGFLHLATQQTDLGFAALRAAFDRQPAQPNVASALATLYLRRGDGKSALAVVDTLVRRMPNEPVVHNLQGAIRAALGRMDEARPAYQRALDLLPSYTPARLNMARLELSMGQTDEARKRLRALMRDEPRNFQPAMELARLERKAGRPLEALPLAEQARRMAPDDIPAGMELLATYEALGQLGAAIDVARKLEQQRPDDPVVLDALARCALTVRDGLLARGALAKMARMAGSDPERLLAIGRMQLLAGAANDAGASAEKALAVKPGLLEARVLQIDAEVLAGNLPRAESLLKQLPSRAGQAEVLRIGGDLAMARNRPVDAIRAYQSALAQAPATSLALRAYQAAFRAGMGEKGVAQLEDWLARHADDVVVRSALAEGYLRLGQLPKARSAYEAVLKQEPRNVAVMNNLAQVLMQLNEPKAVALAEQAAGLAPGDPNVLDTVGWLQVRRGDLDVGLARLKEARERAPGARDIRYHLAWALARKGLKEEARAELASAFRGSGEFENEPDARRLRQELGG</sequence>
<feature type="repeat" description="TPR" evidence="3">
    <location>
        <begin position="212"/>
        <end position="245"/>
    </location>
</feature>
<comment type="caution">
    <text evidence="5">The sequence shown here is derived from an EMBL/GenBank/DDBJ whole genome shotgun (WGS) entry which is preliminary data.</text>
</comment>
<keyword evidence="2 3" id="KW-0802">TPR repeat</keyword>
<dbReference type="PANTHER" id="PTHR45586:SF1">
    <property type="entry name" value="LIPOPOLYSACCHARIDE ASSEMBLY PROTEIN B"/>
    <property type="match status" value="1"/>
</dbReference>
<dbReference type="PANTHER" id="PTHR45586">
    <property type="entry name" value="TPR REPEAT-CONTAINING PROTEIN PA4667"/>
    <property type="match status" value="1"/>
</dbReference>
<dbReference type="InterPro" id="IPR019734">
    <property type="entry name" value="TPR_rpt"/>
</dbReference>
<feature type="compositionally biased region" description="Basic and acidic residues" evidence="4">
    <location>
        <begin position="899"/>
        <end position="910"/>
    </location>
</feature>
<dbReference type="SMART" id="SM00028">
    <property type="entry name" value="TPR"/>
    <property type="match status" value="12"/>
</dbReference>
<gene>
    <name evidence="5" type="primary">prsT</name>
    <name evidence="5" type="ORF">HHL15_21910</name>
</gene>
<keyword evidence="6" id="KW-1185">Reference proteome</keyword>
<dbReference type="InterPro" id="IPR051012">
    <property type="entry name" value="CellSynth/LPSAsmb/PSIAsmb"/>
</dbReference>
<accession>A0A848GBB5</accession>
<dbReference type="InterPro" id="IPR014266">
    <property type="entry name" value="PEP-CTERM_TPR_PrsT"/>
</dbReference>
<protein>
    <submittedName>
        <fullName evidence="5">PEP-CTERM system TPR-repeat protein PrsT</fullName>
    </submittedName>
</protein>
<feature type="region of interest" description="Disordered" evidence="4">
    <location>
        <begin position="889"/>
        <end position="910"/>
    </location>
</feature>
<keyword evidence="1" id="KW-0677">Repeat</keyword>
<evidence type="ECO:0000256" key="3">
    <source>
        <dbReference type="PROSITE-ProRule" id="PRU00339"/>
    </source>
</evidence>
<evidence type="ECO:0000256" key="2">
    <source>
        <dbReference type="ARBA" id="ARBA00022803"/>
    </source>
</evidence>
<dbReference type="SUPFAM" id="SSF48452">
    <property type="entry name" value="TPR-like"/>
    <property type="match status" value="4"/>
</dbReference>
<dbReference type="NCBIfam" id="TIGR02917">
    <property type="entry name" value="PEP_TPR_lipo"/>
    <property type="match status" value="1"/>
</dbReference>
<dbReference type="EMBL" id="JABBGA010000027">
    <property type="protein sequence ID" value="NML28422.1"/>
    <property type="molecule type" value="Genomic_DNA"/>
</dbReference>
<evidence type="ECO:0000256" key="4">
    <source>
        <dbReference type="SAM" id="MobiDB-lite"/>
    </source>
</evidence>
<dbReference type="Pfam" id="PF14559">
    <property type="entry name" value="TPR_19"/>
    <property type="match status" value="4"/>
</dbReference>
<evidence type="ECO:0000256" key="1">
    <source>
        <dbReference type="ARBA" id="ARBA00022737"/>
    </source>
</evidence>
<feature type="repeat" description="TPR" evidence="3">
    <location>
        <begin position="761"/>
        <end position="794"/>
    </location>
</feature>
<dbReference type="AlphaFoldDB" id="A0A848GBB5"/>
<dbReference type="Proteomes" id="UP000580043">
    <property type="component" value="Unassembled WGS sequence"/>
</dbReference>
<organism evidence="5 6">
    <name type="scientific">Zoogloea dura</name>
    <dbReference type="NCBI Taxonomy" id="2728840"/>
    <lineage>
        <taxon>Bacteria</taxon>
        <taxon>Pseudomonadati</taxon>
        <taxon>Pseudomonadota</taxon>
        <taxon>Betaproteobacteria</taxon>
        <taxon>Rhodocyclales</taxon>
        <taxon>Zoogloeaceae</taxon>
        <taxon>Zoogloea</taxon>
    </lineage>
</organism>
<dbReference type="RefSeq" id="WP_169147951.1">
    <property type="nucleotide sequence ID" value="NZ_JABBGA010000027.1"/>
</dbReference>
<name>A0A848GBB5_9RHOO</name>
<reference evidence="5 6" key="1">
    <citation type="submission" date="2020-04" db="EMBL/GenBank/DDBJ databases">
        <title>Zoogloea sp. G-4-1-14 isolated from soil.</title>
        <authorList>
            <person name="Dahal R.H."/>
        </authorList>
    </citation>
    <scope>NUCLEOTIDE SEQUENCE [LARGE SCALE GENOMIC DNA]</scope>
    <source>
        <strain evidence="5 6">G-4-1-14</strain>
    </source>
</reference>
<evidence type="ECO:0000313" key="5">
    <source>
        <dbReference type="EMBL" id="NML28422.1"/>
    </source>
</evidence>
<feature type="repeat" description="TPR" evidence="3">
    <location>
        <begin position="457"/>
        <end position="490"/>
    </location>
</feature>